<dbReference type="HOGENOM" id="CLU_453571_0_0_1"/>
<keyword evidence="3" id="KW-1185">Reference proteome</keyword>
<dbReference type="InParanoid" id="K0KE34"/>
<evidence type="ECO:0000256" key="1">
    <source>
        <dbReference type="SAM" id="MobiDB-lite"/>
    </source>
</evidence>
<dbReference type="AlphaFoldDB" id="K0KE34"/>
<sequence>MSNTATAKTHRRADTYEGPQMNFKFPSDEDFQAQNISKDEEVELTGPKIEPYYKYEQIYPKPSSERLDEGFDQEIYKHDQRPTLDPAQTQEFSGLGATGTIPEDGVPDHTQYLAAGNYIPNHTKQPSNISSAITSNYTTNASSNNDFQFSIPTQDNTSYQITNNLSEERLVRSPPSLSLSTFSRGESLRRKNSVRRTNSLKRTNSSLYRKASLKRSKAVKYKIGWLTRLKQMGINIKNKLKSWRKIAVRKAFNTKGKKFNKRSMTMRKKRISMPLERERAKSISELKREINNWYVPERNFTVGSFVEPPPPSTDRVISNGSKITDRIVSSNSEFSFKRTPPPLPPHRVASSPMLKAHIESDKRSSHTLNRSFSTPTGTELLQEKPKVQPYLLQPETKSSHPYHQLASTEDVTSPHITGVVYDEDDDEDEFFEEDYYQAKEEEDNIRDLWRTYLRRTIAARIESKLEIHNIAQIPEPDAAQEYAENVFGLNSDNDSARESISDFDDADNESLTSVSGSEFSDASVSISGSEVMSETSTNYFSTYSDPISSPPLQLTRESYNFIQAQLRNVKRSSTLPNRTPNDRLSHYRGMAPMHNRYMSVTT</sequence>
<accession>K0KE34</accession>
<feature type="region of interest" description="Disordered" evidence="1">
    <location>
        <begin position="1"/>
        <end position="21"/>
    </location>
</feature>
<organism evidence="2 3">
    <name type="scientific">Wickerhamomyces ciferrii (strain ATCC 14091 / BCRC 22168 / CBS 111 / JCM 3599 / NBRC 0793 / NRRL Y-1031 F-60-10)</name>
    <name type="common">Yeast</name>
    <name type="synonym">Pichia ciferrii</name>
    <dbReference type="NCBI Taxonomy" id="1206466"/>
    <lineage>
        <taxon>Eukaryota</taxon>
        <taxon>Fungi</taxon>
        <taxon>Dikarya</taxon>
        <taxon>Ascomycota</taxon>
        <taxon>Saccharomycotina</taxon>
        <taxon>Saccharomycetes</taxon>
        <taxon>Phaffomycetales</taxon>
        <taxon>Wickerhamomycetaceae</taxon>
        <taxon>Wickerhamomyces</taxon>
    </lineage>
</organism>
<evidence type="ECO:0008006" key="4">
    <source>
        <dbReference type="Google" id="ProtNLM"/>
    </source>
</evidence>
<dbReference type="EMBL" id="CAIF01000001">
    <property type="protein sequence ID" value="CCH40502.1"/>
    <property type="molecule type" value="Genomic_DNA"/>
</dbReference>
<gene>
    <name evidence="2" type="ORF">BN7_35</name>
</gene>
<reference evidence="2 3" key="1">
    <citation type="journal article" date="2012" name="Eukaryot. Cell">
        <title>Draft genome sequence of Wickerhamomyces ciferrii NRRL Y-1031 F-60-10.</title>
        <authorList>
            <person name="Schneider J."/>
            <person name="Andrea H."/>
            <person name="Blom J."/>
            <person name="Jaenicke S."/>
            <person name="Ruckert C."/>
            <person name="Schorsch C."/>
            <person name="Szczepanowski R."/>
            <person name="Farwick M."/>
            <person name="Goesmann A."/>
            <person name="Puhler A."/>
            <person name="Schaffer S."/>
            <person name="Tauch A."/>
            <person name="Kohler T."/>
            <person name="Brinkrolf K."/>
        </authorList>
    </citation>
    <scope>NUCLEOTIDE SEQUENCE [LARGE SCALE GENOMIC DNA]</scope>
    <source>
        <strain evidence="3">ATCC 14091 / BCRC 22168 / CBS 111 / JCM 3599 / NBRC 0793 / NRRL Y-1031 F-60-10</strain>
    </source>
</reference>
<proteinExistence type="predicted"/>
<comment type="caution">
    <text evidence="2">The sequence shown here is derived from an EMBL/GenBank/DDBJ whole genome shotgun (WGS) entry which is preliminary data.</text>
</comment>
<evidence type="ECO:0000313" key="3">
    <source>
        <dbReference type="Proteomes" id="UP000009328"/>
    </source>
</evidence>
<dbReference type="Proteomes" id="UP000009328">
    <property type="component" value="Unassembled WGS sequence"/>
</dbReference>
<protein>
    <recommendedName>
        <fullName evidence="4">Altered inheritance of mitochondria protein 44</fullName>
    </recommendedName>
</protein>
<evidence type="ECO:0000313" key="2">
    <source>
        <dbReference type="EMBL" id="CCH40502.1"/>
    </source>
</evidence>
<name>K0KE34_WICCF</name>